<name>A0A9P6QQ88_9FUNG</name>
<keyword evidence="4" id="KW-1185">Reference proteome</keyword>
<protein>
    <recommendedName>
        <fullName evidence="5">Histone 3</fullName>
    </recommendedName>
</protein>
<proteinExistence type="predicted"/>
<feature type="region of interest" description="Disordered" evidence="1">
    <location>
        <begin position="64"/>
        <end position="97"/>
    </location>
</feature>
<sequence>ECLLQIPLPRVTLLLLLLPLPPPPLLLHSCPSLSMSMSISMLTLTSTTTTALLPPQLLLPLHTQPSPSIHPPLSPTTPTIMPFPGESPHPHPLIVSS</sequence>
<dbReference type="EMBL" id="JAAAIN010003515">
    <property type="protein sequence ID" value="KAG0285351.1"/>
    <property type="molecule type" value="Genomic_DNA"/>
</dbReference>
<organism evidence="3 4">
    <name type="scientific">Linnemannia gamsii</name>
    <dbReference type="NCBI Taxonomy" id="64522"/>
    <lineage>
        <taxon>Eukaryota</taxon>
        <taxon>Fungi</taxon>
        <taxon>Fungi incertae sedis</taxon>
        <taxon>Mucoromycota</taxon>
        <taxon>Mortierellomycotina</taxon>
        <taxon>Mortierellomycetes</taxon>
        <taxon>Mortierellales</taxon>
        <taxon>Mortierellaceae</taxon>
        <taxon>Linnemannia</taxon>
    </lineage>
</organism>
<evidence type="ECO:0000256" key="1">
    <source>
        <dbReference type="SAM" id="MobiDB-lite"/>
    </source>
</evidence>
<accession>A0A9P6QQ88</accession>
<gene>
    <name evidence="3" type="ORF">BGZ97_007843</name>
</gene>
<feature type="non-terminal residue" evidence="3">
    <location>
        <position position="1"/>
    </location>
</feature>
<evidence type="ECO:0000313" key="4">
    <source>
        <dbReference type="Proteomes" id="UP000823405"/>
    </source>
</evidence>
<reference evidence="3" key="1">
    <citation type="journal article" date="2020" name="Fungal Divers.">
        <title>Resolving the Mortierellaceae phylogeny through synthesis of multi-gene phylogenetics and phylogenomics.</title>
        <authorList>
            <person name="Vandepol N."/>
            <person name="Liber J."/>
            <person name="Desiro A."/>
            <person name="Na H."/>
            <person name="Kennedy M."/>
            <person name="Barry K."/>
            <person name="Grigoriev I.V."/>
            <person name="Miller A.N."/>
            <person name="O'Donnell K."/>
            <person name="Stajich J.E."/>
            <person name="Bonito G."/>
        </authorList>
    </citation>
    <scope>NUCLEOTIDE SEQUENCE</scope>
    <source>
        <strain evidence="3">NVP60</strain>
    </source>
</reference>
<evidence type="ECO:0000313" key="3">
    <source>
        <dbReference type="EMBL" id="KAG0285351.1"/>
    </source>
</evidence>
<evidence type="ECO:0008006" key="5">
    <source>
        <dbReference type="Google" id="ProtNLM"/>
    </source>
</evidence>
<evidence type="ECO:0000256" key="2">
    <source>
        <dbReference type="SAM" id="SignalP"/>
    </source>
</evidence>
<keyword evidence="2" id="KW-0732">Signal</keyword>
<dbReference type="Proteomes" id="UP000823405">
    <property type="component" value="Unassembled WGS sequence"/>
</dbReference>
<feature type="signal peptide" evidence="2">
    <location>
        <begin position="1"/>
        <end position="27"/>
    </location>
</feature>
<feature type="chain" id="PRO_5040175537" description="Histone 3" evidence="2">
    <location>
        <begin position="28"/>
        <end position="97"/>
    </location>
</feature>
<comment type="caution">
    <text evidence="3">The sequence shown here is derived from an EMBL/GenBank/DDBJ whole genome shotgun (WGS) entry which is preliminary data.</text>
</comment>
<feature type="non-terminal residue" evidence="3">
    <location>
        <position position="97"/>
    </location>
</feature>
<dbReference type="AlphaFoldDB" id="A0A9P6QQ88"/>